<evidence type="ECO:0000313" key="1">
    <source>
        <dbReference type="EMBL" id="RJF78464.1"/>
    </source>
</evidence>
<protein>
    <submittedName>
        <fullName evidence="1">Uncharacterized protein</fullName>
    </submittedName>
</protein>
<name>A0A418VQB7_9PROT</name>
<evidence type="ECO:0000313" key="2">
    <source>
        <dbReference type="Proteomes" id="UP000283458"/>
    </source>
</evidence>
<accession>A0A418VQB7</accession>
<dbReference type="Proteomes" id="UP000283458">
    <property type="component" value="Unassembled WGS sequence"/>
</dbReference>
<organism evidence="1 2">
    <name type="scientific">Azospirillum cavernae</name>
    <dbReference type="NCBI Taxonomy" id="2320860"/>
    <lineage>
        <taxon>Bacteria</taxon>
        <taxon>Pseudomonadati</taxon>
        <taxon>Pseudomonadota</taxon>
        <taxon>Alphaproteobacteria</taxon>
        <taxon>Rhodospirillales</taxon>
        <taxon>Azospirillaceae</taxon>
        <taxon>Azospirillum</taxon>
    </lineage>
</organism>
<dbReference type="OrthoDB" id="7306851at2"/>
<gene>
    <name evidence="1" type="ORF">D3877_23525</name>
</gene>
<sequence>MARIPGGKTKLGFAKEALDLLEAGQIRRWQVINRLIHVGISSVEANLIADRGTLPHHTLKRLLEA</sequence>
<dbReference type="EMBL" id="QYUL01000004">
    <property type="protein sequence ID" value="RJF78464.1"/>
    <property type="molecule type" value="Genomic_DNA"/>
</dbReference>
<reference evidence="1 2" key="1">
    <citation type="submission" date="2018-09" db="EMBL/GenBank/DDBJ databases">
        <authorList>
            <person name="Zhu H."/>
        </authorList>
    </citation>
    <scope>NUCLEOTIDE SEQUENCE [LARGE SCALE GENOMIC DNA]</scope>
    <source>
        <strain evidence="1 2">K2W22B-5</strain>
    </source>
</reference>
<keyword evidence="2" id="KW-1185">Reference proteome</keyword>
<proteinExistence type="predicted"/>
<dbReference type="AlphaFoldDB" id="A0A418VQB7"/>
<comment type="caution">
    <text evidence="1">The sequence shown here is derived from an EMBL/GenBank/DDBJ whole genome shotgun (WGS) entry which is preliminary data.</text>
</comment>